<name>A0A6I8M3G7_9PSEU</name>
<dbReference type="EMBL" id="CABVGP010000003">
    <property type="protein sequence ID" value="VVJ22601.1"/>
    <property type="molecule type" value="Genomic_DNA"/>
</dbReference>
<accession>A0A6I8M3G7</accession>
<feature type="transmembrane region" description="Helical" evidence="1">
    <location>
        <begin position="105"/>
        <end position="126"/>
    </location>
</feature>
<gene>
    <name evidence="2" type="ORF">AA23TX_07518</name>
</gene>
<evidence type="ECO:0000256" key="1">
    <source>
        <dbReference type="SAM" id="Phobius"/>
    </source>
</evidence>
<organism evidence="2 3">
    <name type="scientific">Amycolatopsis camponoti</name>
    <dbReference type="NCBI Taxonomy" id="2606593"/>
    <lineage>
        <taxon>Bacteria</taxon>
        <taxon>Bacillati</taxon>
        <taxon>Actinomycetota</taxon>
        <taxon>Actinomycetes</taxon>
        <taxon>Pseudonocardiales</taxon>
        <taxon>Pseudonocardiaceae</taxon>
        <taxon>Amycolatopsis</taxon>
    </lineage>
</organism>
<dbReference type="Proteomes" id="UP000399805">
    <property type="component" value="Unassembled WGS sequence"/>
</dbReference>
<keyword evidence="1" id="KW-0812">Transmembrane</keyword>
<sequence>MNSSLKDLFVDLKRLEDAMTADPGDEEIRDRLARALAESTVRVRSLTRDRRPVMTTRGQREFCAAAADRIIELGAGGNAVQSAARSLRKEIEAGEAWTWRAPTNAFVLSTAAAAIGLVWAVTGGLQGDVGDVATASVLSSVALVIVTLRHRTRRWQIEADRVAALVCRNGL</sequence>
<evidence type="ECO:0000313" key="2">
    <source>
        <dbReference type="EMBL" id="VVJ22601.1"/>
    </source>
</evidence>
<proteinExistence type="predicted"/>
<feature type="transmembrane region" description="Helical" evidence="1">
    <location>
        <begin position="132"/>
        <end position="148"/>
    </location>
</feature>
<keyword evidence="1" id="KW-0472">Membrane</keyword>
<keyword evidence="1" id="KW-1133">Transmembrane helix</keyword>
<reference evidence="2 3" key="1">
    <citation type="submission" date="2019-09" db="EMBL/GenBank/DDBJ databases">
        <authorList>
            <person name="Leyn A S."/>
        </authorList>
    </citation>
    <scope>NUCLEOTIDE SEQUENCE [LARGE SCALE GENOMIC DNA]</scope>
    <source>
        <strain evidence="2">AA231_1</strain>
    </source>
</reference>
<keyword evidence="3" id="KW-1185">Reference proteome</keyword>
<evidence type="ECO:0000313" key="3">
    <source>
        <dbReference type="Proteomes" id="UP000399805"/>
    </source>
</evidence>
<dbReference type="AlphaFoldDB" id="A0A6I8M3G7"/>
<protein>
    <submittedName>
        <fullName evidence="2">Uncharacterized protein</fullName>
    </submittedName>
</protein>